<gene>
    <name evidence="1" type="ORF">PSYPI_11864</name>
</gene>
<sequence length="53" mass="5805">MTRLFHDLDHQDRVALGDQTRQGCEIEGKLVAEDEVEAVGLGHEAESLSIKSA</sequence>
<accession>F3G7J9</accession>
<keyword evidence="2" id="KW-1185">Reference proteome</keyword>
<organism evidence="1 2">
    <name type="scientific">Pseudomonas syringae pv. pisi str. 1704B</name>
    <dbReference type="NCBI Taxonomy" id="629263"/>
    <lineage>
        <taxon>Bacteria</taxon>
        <taxon>Pseudomonadati</taxon>
        <taxon>Pseudomonadota</taxon>
        <taxon>Gammaproteobacteria</taxon>
        <taxon>Pseudomonadales</taxon>
        <taxon>Pseudomonadaceae</taxon>
        <taxon>Pseudomonas</taxon>
        <taxon>Pseudomonas syringae</taxon>
    </lineage>
</organism>
<dbReference type="HOGENOM" id="CLU_211621_0_0_6"/>
<dbReference type="AlphaFoldDB" id="F3G7J9"/>
<dbReference type="Proteomes" id="UP000004986">
    <property type="component" value="Unassembled WGS sequence"/>
</dbReference>
<comment type="caution">
    <text evidence="1">The sequence shown here is derived from an EMBL/GenBank/DDBJ whole genome shotgun (WGS) entry which is preliminary data.</text>
</comment>
<protein>
    <submittedName>
        <fullName evidence="1">Uncharacterized protein</fullName>
    </submittedName>
</protein>
<evidence type="ECO:0000313" key="2">
    <source>
        <dbReference type="Proteomes" id="UP000004986"/>
    </source>
</evidence>
<reference evidence="1 2" key="1">
    <citation type="journal article" date="2011" name="PLoS Pathog.">
        <title>Dynamic evolution of pathogenicity revealed by sequencing and comparative genomics of 19 Pseudomonas syringae isolates.</title>
        <authorList>
            <person name="Baltrus D.A."/>
            <person name="Nishimura M.T."/>
            <person name="Romanchuk A."/>
            <person name="Chang J.H."/>
            <person name="Mukhtar M.S."/>
            <person name="Cherkis K."/>
            <person name="Roach J."/>
            <person name="Grant S.R."/>
            <person name="Jones C.D."/>
            <person name="Dangl J.L."/>
        </authorList>
    </citation>
    <scope>NUCLEOTIDE SEQUENCE [LARGE SCALE GENOMIC DNA]</scope>
    <source>
        <strain evidence="1 2">1704B</strain>
    </source>
</reference>
<dbReference type="BioCyc" id="PSYR629263:G11X0-2418-MONOMER"/>
<dbReference type="EMBL" id="AEAI01000589">
    <property type="protein sequence ID" value="EGH43049.1"/>
    <property type="molecule type" value="Genomic_DNA"/>
</dbReference>
<name>F3G7J9_PSESJ</name>
<evidence type="ECO:0000313" key="1">
    <source>
        <dbReference type="EMBL" id="EGH43049.1"/>
    </source>
</evidence>
<proteinExistence type="predicted"/>